<comment type="caution">
    <text evidence="2">The sequence shown here is derived from an EMBL/GenBank/DDBJ whole genome shotgun (WGS) entry which is preliminary data.</text>
</comment>
<accession>A0A8S0WIS5</accession>
<dbReference type="AlphaFoldDB" id="A0A8S0WIS5"/>
<feature type="compositionally biased region" description="Basic and acidic residues" evidence="1">
    <location>
        <begin position="61"/>
        <end position="73"/>
    </location>
</feature>
<sequence>MSSETDHNSSQTVSDELNARPRSEVLSSKFSRKTKFLQSIASSPTELSHGTGVSSIYCPDIKQEPSLEPDQRLGELQTADVKEEDTVPSLLLDLPRVSSPITSRTPSSTASTVGTYDAQTSPLDAPMLETSKDTPASEANEQSPLPLTQDELDEAKSLILDLLGWGVAPEYLVETGLTPAVVFRVFTDLNLRLPDNLELTDDLKSLAYPGIPSAEVAEALN</sequence>
<name>A0A8S0WIS5_CYCAE</name>
<dbReference type="OrthoDB" id="3270652at2759"/>
<evidence type="ECO:0000313" key="2">
    <source>
        <dbReference type="EMBL" id="CAA7263263.1"/>
    </source>
</evidence>
<feature type="compositionally biased region" description="Polar residues" evidence="1">
    <location>
        <begin position="113"/>
        <end position="122"/>
    </location>
</feature>
<evidence type="ECO:0000313" key="3">
    <source>
        <dbReference type="Proteomes" id="UP000467700"/>
    </source>
</evidence>
<dbReference type="Proteomes" id="UP000467700">
    <property type="component" value="Unassembled WGS sequence"/>
</dbReference>
<protein>
    <submittedName>
        <fullName evidence="2">Uncharacterized protein</fullName>
    </submittedName>
</protein>
<dbReference type="EMBL" id="CACVBS010000039">
    <property type="protein sequence ID" value="CAA7263263.1"/>
    <property type="molecule type" value="Genomic_DNA"/>
</dbReference>
<feature type="compositionally biased region" description="Polar residues" evidence="1">
    <location>
        <begin position="36"/>
        <end position="54"/>
    </location>
</feature>
<proteinExistence type="predicted"/>
<feature type="region of interest" description="Disordered" evidence="1">
    <location>
        <begin position="1"/>
        <end position="146"/>
    </location>
</feature>
<gene>
    <name evidence="2" type="ORF">AAE3_LOCUS5650</name>
</gene>
<evidence type="ECO:0000256" key="1">
    <source>
        <dbReference type="SAM" id="MobiDB-lite"/>
    </source>
</evidence>
<organism evidence="2 3">
    <name type="scientific">Cyclocybe aegerita</name>
    <name type="common">Black poplar mushroom</name>
    <name type="synonym">Agrocybe aegerita</name>
    <dbReference type="NCBI Taxonomy" id="1973307"/>
    <lineage>
        <taxon>Eukaryota</taxon>
        <taxon>Fungi</taxon>
        <taxon>Dikarya</taxon>
        <taxon>Basidiomycota</taxon>
        <taxon>Agaricomycotina</taxon>
        <taxon>Agaricomycetes</taxon>
        <taxon>Agaricomycetidae</taxon>
        <taxon>Agaricales</taxon>
        <taxon>Agaricineae</taxon>
        <taxon>Bolbitiaceae</taxon>
        <taxon>Cyclocybe</taxon>
    </lineage>
</organism>
<feature type="compositionally biased region" description="Low complexity" evidence="1">
    <location>
        <begin position="98"/>
        <end position="112"/>
    </location>
</feature>
<feature type="compositionally biased region" description="Polar residues" evidence="1">
    <location>
        <begin position="133"/>
        <end position="146"/>
    </location>
</feature>
<keyword evidence="3" id="KW-1185">Reference proteome</keyword>
<reference evidence="2 3" key="1">
    <citation type="submission" date="2020-01" db="EMBL/GenBank/DDBJ databases">
        <authorList>
            <person name="Gupta K D."/>
        </authorList>
    </citation>
    <scope>NUCLEOTIDE SEQUENCE [LARGE SCALE GENOMIC DNA]</scope>
</reference>